<reference evidence="3" key="1">
    <citation type="journal article" date="2020" name="bioRxiv">
        <title>Whole genome comparisons of ergot fungi reveals the divergence and evolution of species within the genus Claviceps are the result of varying mechanisms driving genome evolution and host range expansion.</title>
        <authorList>
            <person name="Wyka S.A."/>
            <person name="Mondo S.J."/>
            <person name="Liu M."/>
            <person name="Dettman J."/>
            <person name="Nalam V."/>
            <person name="Broders K.D."/>
        </authorList>
    </citation>
    <scope>NUCLEOTIDE SEQUENCE</scope>
    <source>
        <strain evidence="3">CCC 602</strain>
    </source>
</reference>
<sequence>MWLPAPSFLVLLQLACAAAMPGKRAVVPPKADHGRAQQVKKAFEISWNGYYKHAFPHDTLHPVTNGWGDDR</sequence>
<dbReference type="Proteomes" id="UP000748025">
    <property type="component" value="Unassembled WGS sequence"/>
</dbReference>
<organism evidence="3 4">
    <name type="scientific">Claviceps pusilla</name>
    <dbReference type="NCBI Taxonomy" id="123648"/>
    <lineage>
        <taxon>Eukaryota</taxon>
        <taxon>Fungi</taxon>
        <taxon>Dikarya</taxon>
        <taxon>Ascomycota</taxon>
        <taxon>Pezizomycotina</taxon>
        <taxon>Sordariomycetes</taxon>
        <taxon>Hypocreomycetidae</taxon>
        <taxon>Hypocreales</taxon>
        <taxon>Clavicipitaceae</taxon>
        <taxon>Claviceps</taxon>
    </lineage>
</organism>
<keyword evidence="2" id="KW-0732">Signal</keyword>
<protein>
    <submittedName>
        <fullName evidence="3">Uncharacterized protein</fullName>
    </submittedName>
</protein>
<dbReference type="GO" id="GO:0016020">
    <property type="term" value="C:membrane"/>
    <property type="evidence" value="ECO:0007669"/>
    <property type="project" value="InterPro"/>
</dbReference>
<dbReference type="Pfam" id="PF01532">
    <property type="entry name" value="Glyco_hydro_47"/>
    <property type="match status" value="1"/>
</dbReference>
<gene>
    <name evidence="3" type="ORF">E4U43_000533</name>
</gene>
<accession>A0A9P7NA17</accession>
<evidence type="ECO:0000256" key="2">
    <source>
        <dbReference type="SAM" id="SignalP"/>
    </source>
</evidence>
<keyword evidence="4" id="KW-1185">Reference proteome</keyword>
<dbReference type="GO" id="GO:0005975">
    <property type="term" value="P:carbohydrate metabolic process"/>
    <property type="evidence" value="ECO:0007669"/>
    <property type="project" value="InterPro"/>
</dbReference>
<dbReference type="GO" id="GO:0005509">
    <property type="term" value="F:calcium ion binding"/>
    <property type="evidence" value="ECO:0007669"/>
    <property type="project" value="InterPro"/>
</dbReference>
<dbReference type="InterPro" id="IPR012341">
    <property type="entry name" value="6hp_glycosidase-like_sf"/>
</dbReference>
<proteinExistence type="inferred from homology"/>
<feature type="signal peptide" evidence="2">
    <location>
        <begin position="1"/>
        <end position="17"/>
    </location>
</feature>
<dbReference type="GO" id="GO:0004571">
    <property type="term" value="F:mannosyl-oligosaccharide 1,2-alpha-mannosidase activity"/>
    <property type="evidence" value="ECO:0007669"/>
    <property type="project" value="InterPro"/>
</dbReference>
<name>A0A9P7NA17_9HYPO</name>
<dbReference type="EMBL" id="SRPW01001158">
    <property type="protein sequence ID" value="KAG6005837.1"/>
    <property type="molecule type" value="Genomic_DNA"/>
</dbReference>
<dbReference type="Gene3D" id="1.50.10.10">
    <property type="match status" value="1"/>
</dbReference>
<evidence type="ECO:0000313" key="3">
    <source>
        <dbReference type="EMBL" id="KAG6005837.1"/>
    </source>
</evidence>
<feature type="non-terminal residue" evidence="3">
    <location>
        <position position="71"/>
    </location>
</feature>
<dbReference type="InterPro" id="IPR036026">
    <property type="entry name" value="Seven-hairpin_glycosidases"/>
</dbReference>
<comment type="caution">
    <text evidence="3">The sequence shown here is derived from an EMBL/GenBank/DDBJ whole genome shotgun (WGS) entry which is preliminary data.</text>
</comment>
<evidence type="ECO:0000256" key="1">
    <source>
        <dbReference type="ARBA" id="ARBA00007658"/>
    </source>
</evidence>
<dbReference type="GO" id="GO:0036503">
    <property type="term" value="P:ERAD pathway"/>
    <property type="evidence" value="ECO:0007669"/>
    <property type="project" value="UniProtKB-ARBA"/>
</dbReference>
<evidence type="ECO:0000313" key="4">
    <source>
        <dbReference type="Proteomes" id="UP000748025"/>
    </source>
</evidence>
<dbReference type="SUPFAM" id="SSF48225">
    <property type="entry name" value="Seven-hairpin glycosidases"/>
    <property type="match status" value="1"/>
</dbReference>
<feature type="chain" id="PRO_5040272442" evidence="2">
    <location>
        <begin position="18"/>
        <end position="71"/>
    </location>
</feature>
<comment type="similarity">
    <text evidence="1">Belongs to the glycosyl hydrolase 47 family.</text>
</comment>
<dbReference type="AlphaFoldDB" id="A0A9P7NA17"/>
<dbReference type="InterPro" id="IPR001382">
    <property type="entry name" value="Glyco_hydro_47"/>
</dbReference>